<sequence length="154" mass="17746">MKLQPTPAQAMALLASGLLDVKAFPDIAAQWLVDGMDSENLRMLAGADNQDPNDIRDLWTATLNDLAFQPVPLENRWPLIWAYELSTWKAGERTKGQVLRDAVKYLQEVEYEDRDAEEAWELWYLWDALGSTYDPPRTDAEIWGDVERYLHSFD</sequence>
<evidence type="ECO:0000313" key="1">
    <source>
        <dbReference type="EMBL" id="SDS94210.1"/>
    </source>
</evidence>
<dbReference type="Proteomes" id="UP000198751">
    <property type="component" value="Chromosome I"/>
</dbReference>
<organism evidence="1 2">
    <name type="scientific">Pseudarthrobacter equi</name>
    <dbReference type="NCBI Taxonomy" id="728066"/>
    <lineage>
        <taxon>Bacteria</taxon>
        <taxon>Bacillati</taxon>
        <taxon>Actinomycetota</taxon>
        <taxon>Actinomycetes</taxon>
        <taxon>Micrococcales</taxon>
        <taxon>Micrococcaceae</taxon>
        <taxon>Pseudarthrobacter</taxon>
    </lineage>
</organism>
<name>A0A1H1WC17_9MICC</name>
<protein>
    <submittedName>
        <fullName evidence="1">Uncharacterized protein</fullName>
    </submittedName>
</protein>
<accession>A0A1H1WC17</accession>
<dbReference type="OrthoDB" id="4963711at2"/>
<evidence type="ECO:0000313" key="2">
    <source>
        <dbReference type="Proteomes" id="UP000198751"/>
    </source>
</evidence>
<gene>
    <name evidence="1" type="ORF">SAMN04489743_1269</name>
</gene>
<proteinExistence type="predicted"/>
<dbReference type="AlphaFoldDB" id="A0A1H1WC17"/>
<reference evidence="2" key="1">
    <citation type="submission" date="2016-10" db="EMBL/GenBank/DDBJ databases">
        <authorList>
            <person name="Varghese N."/>
            <person name="Submissions S."/>
        </authorList>
    </citation>
    <scope>NUCLEOTIDE SEQUENCE [LARGE SCALE GENOMIC DNA]</scope>
    <source>
        <strain evidence="2">IMMIB L-1606</strain>
    </source>
</reference>
<dbReference type="EMBL" id="LT629779">
    <property type="protein sequence ID" value="SDS94210.1"/>
    <property type="molecule type" value="Genomic_DNA"/>
</dbReference>
<dbReference type="RefSeq" id="WP_091718513.1">
    <property type="nucleotide sequence ID" value="NZ_LT629779.1"/>
</dbReference>
<keyword evidence="2" id="KW-1185">Reference proteome</keyword>